<feature type="region of interest" description="Disordered" evidence="1">
    <location>
        <begin position="182"/>
        <end position="209"/>
    </location>
</feature>
<dbReference type="AlphaFoldDB" id="A0A7W7RJR6"/>
<organism evidence="2 3">
    <name type="scientific">Lipingzhangella halophila</name>
    <dbReference type="NCBI Taxonomy" id="1783352"/>
    <lineage>
        <taxon>Bacteria</taxon>
        <taxon>Bacillati</taxon>
        <taxon>Actinomycetota</taxon>
        <taxon>Actinomycetes</taxon>
        <taxon>Streptosporangiales</taxon>
        <taxon>Nocardiopsidaceae</taxon>
        <taxon>Lipingzhangella</taxon>
    </lineage>
</organism>
<comment type="caution">
    <text evidence="2">The sequence shown here is derived from an EMBL/GenBank/DDBJ whole genome shotgun (WGS) entry which is preliminary data.</text>
</comment>
<feature type="region of interest" description="Disordered" evidence="1">
    <location>
        <begin position="338"/>
        <end position="364"/>
    </location>
</feature>
<proteinExistence type="predicted"/>
<dbReference type="EMBL" id="JACHJT010000001">
    <property type="protein sequence ID" value="MBB4933257.1"/>
    <property type="molecule type" value="Genomic_DNA"/>
</dbReference>
<reference evidence="2 3" key="1">
    <citation type="submission" date="2020-08" db="EMBL/GenBank/DDBJ databases">
        <title>Sequencing the genomes of 1000 actinobacteria strains.</title>
        <authorList>
            <person name="Klenk H.-P."/>
        </authorList>
    </citation>
    <scope>NUCLEOTIDE SEQUENCE [LARGE SCALE GENOMIC DNA]</scope>
    <source>
        <strain evidence="2 3">DSM 102030</strain>
    </source>
</reference>
<feature type="compositionally biased region" description="Basic and acidic residues" evidence="1">
    <location>
        <begin position="193"/>
        <end position="208"/>
    </location>
</feature>
<evidence type="ECO:0000313" key="2">
    <source>
        <dbReference type="EMBL" id="MBB4933257.1"/>
    </source>
</evidence>
<evidence type="ECO:0000313" key="3">
    <source>
        <dbReference type="Proteomes" id="UP000523007"/>
    </source>
</evidence>
<accession>A0A7W7RJR6</accession>
<keyword evidence="3" id="KW-1185">Reference proteome</keyword>
<name>A0A7W7RJR6_9ACTN</name>
<dbReference type="Pfam" id="PF13830">
    <property type="entry name" value="DUF4192"/>
    <property type="match status" value="1"/>
</dbReference>
<sequence length="364" mass="38265">MVTEHAAEPAPPTLTISEPRDLVAVIPYLLGYHPSDTLVVIGLRGSPARARLTFRCDLAEDAAGYAADLAGRVAGALGAHGCDSALAAAYAPAVRATPCLDAVRAGLATSGITVREALRVTGGRYWSYLCADPDCCPGDGVPADPVRSPVAAAAVLSGLTAWRDRDQIRRYLAPVGGAQRERVRQATPAAEQRGAELRGRNPAPERDPFGAAFRTEGVRVVRAAIAAARRGALPTGPRRIAWLGVLLSCVRVRDEAWARIGSDAGDRTAGSAHVRLWRQVLRNVEPAYAAAPGSLLAVAAWHAGDRALAEAALDEVAREHPEYSMACLVRQALRSGAPPGGYEPTPEWLEQASPVAGTPGERPL</sequence>
<evidence type="ECO:0008006" key="4">
    <source>
        <dbReference type="Google" id="ProtNLM"/>
    </source>
</evidence>
<dbReference type="RefSeq" id="WP_184580898.1">
    <property type="nucleotide sequence ID" value="NZ_JACHJT010000001.1"/>
</dbReference>
<evidence type="ECO:0000256" key="1">
    <source>
        <dbReference type="SAM" id="MobiDB-lite"/>
    </source>
</evidence>
<dbReference type="InterPro" id="IPR025447">
    <property type="entry name" value="DUF4192"/>
</dbReference>
<dbReference type="Proteomes" id="UP000523007">
    <property type="component" value="Unassembled WGS sequence"/>
</dbReference>
<protein>
    <recommendedName>
        <fullName evidence="4">DUF4192 domain-containing protein</fullName>
    </recommendedName>
</protein>
<gene>
    <name evidence="2" type="ORF">F4561_004077</name>
</gene>